<evidence type="ECO:0000313" key="2">
    <source>
        <dbReference type="EMBL" id="AJR18854.1"/>
    </source>
</evidence>
<dbReference type="OrthoDB" id="9789980at2"/>
<accession>A0A0C5XDE0</accession>
<organism evidence="2 3">
    <name type="scientific">Nocardioides simplex</name>
    <name type="common">Arthrobacter simplex</name>
    <dbReference type="NCBI Taxonomy" id="2045"/>
    <lineage>
        <taxon>Bacteria</taxon>
        <taxon>Bacillati</taxon>
        <taxon>Actinomycetota</taxon>
        <taxon>Actinomycetes</taxon>
        <taxon>Propionibacteriales</taxon>
        <taxon>Nocardioidaceae</taxon>
        <taxon>Pimelobacter</taxon>
    </lineage>
</organism>
<proteinExistence type="predicted"/>
<dbReference type="RefSeq" id="WP_052139170.1">
    <property type="nucleotide sequence ID" value="NZ_BJMC01000016.1"/>
</dbReference>
<dbReference type="KEGG" id="psim:KR76_26970"/>
<feature type="region of interest" description="Disordered" evidence="1">
    <location>
        <begin position="144"/>
        <end position="169"/>
    </location>
</feature>
<reference evidence="2 3" key="1">
    <citation type="journal article" date="2015" name="Genome Announc.">
        <title>Complete Genome Sequence of Steroid-Transforming Nocardioides simplex VKM Ac-2033D.</title>
        <authorList>
            <person name="Shtratnikova V.Y."/>
            <person name="Schelkunov M.I."/>
            <person name="Pekov Y.A."/>
            <person name="Fokina V.V."/>
            <person name="Logacheva M.D."/>
            <person name="Sokolov S.L."/>
            <person name="Bragin E.Y."/>
            <person name="Ashapkin V.V."/>
            <person name="Donova M.V."/>
        </authorList>
    </citation>
    <scope>NUCLEOTIDE SEQUENCE [LARGE SCALE GENOMIC DNA]</scope>
    <source>
        <strain evidence="2 3">VKM Ac-2033D</strain>
    </source>
</reference>
<evidence type="ECO:0000256" key="1">
    <source>
        <dbReference type="SAM" id="MobiDB-lite"/>
    </source>
</evidence>
<evidence type="ECO:0000313" key="3">
    <source>
        <dbReference type="Proteomes" id="UP000030300"/>
    </source>
</evidence>
<dbReference type="GeneID" id="96612681"/>
<gene>
    <name evidence="2" type="ORF">KR76_26970</name>
</gene>
<protein>
    <submittedName>
        <fullName evidence="2">Uncharacterized protein</fullName>
    </submittedName>
</protein>
<name>A0A0C5XDE0_NOCSI</name>
<dbReference type="AlphaFoldDB" id="A0A0C5XDE0"/>
<keyword evidence="3" id="KW-1185">Reference proteome</keyword>
<dbReference type="Proteomes" id="UP000030300">
    <property type="component" value="Chromosome"/>
</dbReference>
<dbReference type="InterPro" id="IPR025335">
    <property type="entry name" value="DUF4241"/>
</dbReference>
<dbReference type="HOGENOM" id="CLU_818432_0_0_11"/>
<dbReference type="EMBL" id="CP009896">
    <property type="protein sequence ID" value="AJR18854.1"/>
    <property type="molecule type" value="Genomic_DNA"/>
</dbReference>
<dbReference type="Pfam" id="PF14025">
    <property type="entry name" value="DUF4241"/>
    <property type="match status" value="1"/>
</dbReference>
<sequence length="339" mass="36101">MAATPQARVEQFVTDYFARWEAVAPHFETAGGDGFAHWLPALAGLEERHLAPGTGFRIETSFGRPAPFRPGGETVTAVTTDGDTSTVRVAVDDVFESIREYVLRRTPDGWLIDHYVTYDDDPDLPYVTAGEAAALVAACSPTAPLAPLGPEDDERDPRAPFRPGPARLDDLEGTVEVRPAGTLTTTSGVLTVVDLGYENDDARPLARTVPPGTYPVEVSTVFGRNAGLRLLLGPGEPVAWRRAEVAGGGHVFGVDAGNLCLADYPSYAVVVRRDKEHALDLLARETARPAVRGHAFGDDDRVTAVVAGSGWGDGAYPAYWGLDAAGTPVQLVVDFVVVP</sequence>